<dbReference type="EMBL" id="CAICTM010001020">
    <property type="protein sequence ID" value="CAB9519499.1"/>
    <property type="molecule type" value="Genomic_DNA"/>
</dbReference>
<dbReference type="PANTHER" id="PTHR46599">
    <property type="entry name" value="PIGGYBAC TRANSPOSABLE ELEMENT-DERIVED PROTEIN 4"/>
    <property type="match status" value="1"/>
</dbReference>
<gene>
    <name evidence="3" type="ORF">SEMRO_1022_G232310.1</name>
</gene>
<comment type="caution">
    <text evidence="3">The sequence shown here is derived from an EMBL/GenBank/DDBJ whole genome shotgun (WGS) entry which is preliminary data.</text>
</comment>
<dbReference type="AlphaFoldDB" id="A0A9N8EIS3"/>
<feature type="region of interest" description="Disordered" evidence="1">
    <location>
        <begin position="693"/>
        <end position="721"/>
    </location>
</feature>
<name>A0A9N8EIS3_9STRA</name>
<evidence type="ECO:0000313" key="4">
    <source>
        <dbReference type="Proteomes" id="UP001153069"/>
    </source>
</evidence>
<evidence type="ECO:0000256" key="1">
    <source>
        <dbReference type="SAM" id="MobiDB-lite"/>
    </source>
</evidence>
<protein>
    <recommendedName>
        <fullName evidence="2">PiggyBac transposable element-derived protein domain-containing protein</fullName>
    </recommendedName>
</protein>
<dbReference type="Proteomes" id="UP001153069">
    <property type="component" value="Unassembled WGS sequence"/>
</dbReference>
<keyword evidence="4" id="KW-1185">Reference proteome</keyword>
<sequence length="721" mass="82671">MSSRGSFQSSRRRTRTTQVSTVGEDSASEEEEDLVEEPPDIIETRPDDPWDDEMSDAMPHQQANEEEEDEDEPVSETTLNSLIRELKWKYARVENPQNKQLDSTMQRFYDGPQGLRHGIAEPFTTPFDCFEHVSGVDRTLIARLAAGSNDYFHRFIKIDLDRNNRWHGVRWEDISIEEMYRFLGIMLKISMFPVDDGGYEAYFRKENKYISPGGGAQPMEIYGSSDWAHQYMTLSRFKQIRGAFHPEDKSVGLGGDKCYQLRHLINSFNAASSRTFHVPRDLAFDEGGVGCRSRYCPVRQYNKDKPQKFRVDFFICSCARTYQILHLDVYQGRNGNNVGIHDDLVDLPTTQKAVANAAYSLKLHQSHTGARHISMDNRYRCPELAVMLREKCKLYSTGTCRTNRKGWKEAELDLKKTNSNRGTSILAYDDQNRVTICQWVDSKVVNVVSTLNDASMKNVQRQVGSNKETFECPAVLVEYQEDMGAIDRSDQMRGHEGGFSQKAHFKKWYKKSYLAIVDCWLLNSLIAWNLSCGDAALHRRRLKRQQFYQYIAQSLLNFKDTVANPVAAVVVREATQYQFADGARSRLPQKASRANTRCSVCRLEQQWVKSLGEKGMTSDVATCSDCGVSAHAVVLTDSNRQIHQLHQFRGLSCFQIMHSVEGYQLWKRTTKGRNSFEPSYTHPIRLQLRQFHNLPPERAGKRKRDNAEGNDEYFGNEDGDG</sequence>
<feature type="domain" description="PiggyBac transposable element-derived protein" evidence="2">
    <location>
        <begin position="126"/>
        <end position="524"/>
    </location>
</feature>
<feature type="compositionally biased region" description="Acidic residues" evidence="1">
    <location>
        <begin position="64"/>
        <end position="74"/>
    </location>
</feature>
<feature type="compositionally biased region" description="Low complexity" evidence="1">
    <location>
        <begin position="16"/>
        <end position="25"/>
    </location>
</feature>
<dbReference type="InterPro" id="IPR029526">
    <property type="entry name" value="PGBD"/>
</dbReference>
<feature type="compositionally biased region" description="Acidic residues" evidence="1">
    <location>
        <begin position="708"/>
        <end position="721"/>
    </location>
</feature>
<dbReference type="OrthoDB" id="117306at2759"/>
<evidence type="ECO:0000259" key="2">
    <source>
        <dbReference type="Pfam" id="PF13843"/>
    </source>
</evidence>
<feature type="region of interest" description="Disordered" evidence="1">
    <location>
        <begin position="1"/>
        <end position="77"/>
    </location>
</feature>
<reference evidence="3" key="1">
    <citation type="submission" date="2020-06" db="EMBL/GenBank/DDBJ databases">
        <authorList>
            <consortium name="Plant Systems Biology data submission"/>
        </authorList>
    </citation>
    <scope>NUCLEOTIDE SEQUENCE</scope>
    <source>
        <strain evidence="3">D6</strain>
    </source>
</reference>
<organism evidence="3 4">
    <name type="scientific">Seminavis robusta</name>
    <dbReference type="NCBI Taxonomy" id="568900"/>
    <lineage>
        <taxon>Eukaryota</taxon>
        <taxon>Sar</taxon>
        <taxon>Stramenopiles</taxon>
        <taxon>Ochrophyta</taxon>
        <taxon>Bacillariophyta</taxon>
        <taxon>Bacillariophyceae</taxon>
        <taxon>Bacillariophycidae</taxon>
        <taxon>Naviculales</taxon>
        <taxon>Naviculaceae</taxon>
        <taxon>Seminavis</taxon>
    </lineage>
</organism>
<proteinExistence type="predicted"/>
<accession>A0A9N8EIS3</accession>
<evidence type="ECO:0000313" key="3">
    <source>
        <dbReference type="EMBL" id="CAB9519499.1"/>
    </source>
</evidence>
<dbReference type="PANTHER" id="PTHR46599:SF3">
    <property type="entry name" value="PIGGYBAC TRANSPOSABLE ELEMENT-DERIVED PROTEIN 4"/>
    <property type="match status" value="1"/>
</dbReference>
<feature type="compositionally biased region" description="Acidic residues" evidence="1">
    <location>
        <begin position="26"/>
        <end position="40"/>
    </location>
</feature>
<dbReference type="Pfam" id="PF13843">
    <property type="entry name" value="DDE_Tnp_1_7"/>
    <property type="match status" value="1"/>
</dbReference>